<proteinExistence type="predicted"/>
<sequence length="77" mass="8308">MRYLVALGLVALAACGSRGELQPTAGKSLPVKPYGAVATPDANALMQPSVQARPSRSDDLQRSSERRERDEFDLPPK</sequence>
<gene>
    <name evidence="2" type="ORF">ACFSC3_07620</name>
</gene>
<accession>A0ABW4NBB5</accession>
<dbReference type="PROSITE" id="PS51257">
    <property type="entry name" value="PROKAR_LIPOPROTEIN"/>
    <property type="match status" value="1"/>
</dbReference>
<protein>
    <recommendedName>
        <fullName evidence="4">Argininosuccinate lyase</fullName>
    </recommendedName>
</protein>
<reference evidence="3" key="1">
    <citation type="journal article" date="2019" name="Int. J. Syst. Evol. Microbiol.">
        <title>The Global Catalogue of Microorganisms (GCM) 10K type strain sequencing project: providing services to taxonomists for standard genome sequencing and annotation.</title>
        <authorList>
            <consortium name="The Broad Institute Genomics Platform"/>
            <consortium name="The Broad Institute Genome Sequencing Center for Infectious Disease"/>
            <person name="Wu L."/>
            <person name="Ma J."/>
        </authorList>
    </citation>
    <scope>NUCLEOTIDE SEQUENCE [LARGE SCALE GENOMIC DNA]</scope>
    <source>
        <strain evidence="3">Q85</strain>
    </source>
</reference>
<feature type="region of interest" description="Disordered" evidence="1">
    <location>
        <begin position="44"/>
        <end position="77"/>
    </location>
</feature>
<evidence type="ECO:0008006" key="4">
    <source>
        <dbReference type="Google" id="ProtNLM"/>
    </source>
</evidence>
<evidence type="ECO:0000313" key="2">
    <source>
        <dbReference type="EMBL" id="MFD1787437.1"/>
    </source>
</evidence>
<dbReference type="EMBL" id="JBHUFC010000003">
    <property type="protein sequence ID" value="MFD1787437.1"/>
    <property type="molecule type" value="Genomic_DNA"/>
</dbReference>
<dbReference type="Proteomes" id="UP001597283">
    <property type="component" value="Unassembled WGS sequence"/>
</dbReference>
<dbReference type="RefSeq" id="WP_380939815.1">
    <property type="nucleotide sequence ID" value="NZ_JBHUFC010000003.1"/>
</dbReference>
<comment type="caution">
    <text evidence="2">The sequence shown here is derived from an EMBL/GenBank/DDBJ whole genome shotgun (WGS) entry which is preliminary data.</text>
</comment>
<keyword evidence="3" id="KW-1185">Reference proteome</keyword>
<organism evidence="2 3">
    <name type="scientific">Sphingomonas floccifaciens</name>
    <dbReference type="NCBI Taxonomy" id="1844115"/>
    <lineage>
        <taxon>Bacteria</taxon>
        <taxon>Pseudomonadati</taxon>
        <taxon>Pseudomonadota</taxon>
        <taxon>Alphaproteobacteria</taxon>
        <taxon>Sphingomonadales</taxon>
        <taxon>Sphingomonadaceae</taxon>
        <taxon>Sphingomonas</taxon>
    </lineage>
</organism>
<evidence type="ECO:0000256" key="1">
    <source>
        <dbReference type="SAM" id="MobiDB-lite"/>
    </source>
</evidence>
<evidence type="ECO:0000313" key="3">
    <source>
        <dbReference type="Proteomes" id="UP001597283"/>
    </source>
</evidence>
<feature type="compositionally biased region" description="Basic and acidic residues" evidence="1">
    <location>
        <begin position="55"/>
        <end position="77"/>
    </location>
</feature>
<name>A0ABW4NBB5_9SPHN</name>